<protein>
    <submittedName>
        <fullName evidence="1">Uncharacterized protein</fullName>
    </submittedName>
</protein>
<dbReference type="Proteomes" id="UP000250163">
    <property type="component" value="Chromosome MORIYA"/>
</dbReference>
<accession>A0A330LUE4</accession>
<gene>
    <name evidence="1" type="ORF">MORIYA_3451</name>
</gene>
<dbReference type="KEGG" id="mya:MORIYA_3451"/>
<proteinExistence type="predicted"/>
<keyword evidence="2" id="KW-1185">Reference proteome</keyword>
<organism evidence="1 2">
    <name type="scientific">Moritella yayanosii</name>
    <dbReference type="NCBI Taxonomy" id="69539"/>
    <lineage>
        <taxon>Bacteria</taxon>
        <taxon>Pseudomonadati</taxon>
        <taxon>Pseudomonadota</taxon>
        <taxon>Gammaproteobacteria</taxon>
        <taxon>Alteromonadales</taxon>
        <taxon>Moritellaceae</taxon>
        <taxon>Moritella</taxon>
    </lineage>
</organism>
<name>A0A330LUE4_9GAMM</name>
<dbReference type="EMBL" id="LS483250">
    <property type="protein sequence ID" value="SQD79906.1"/>
    <property type="molecule type" value="Genomic_DNA"/>
</dbReference>
<evidence type="ECO:0000313" key="1">
    <source>
        <dbReference type="EMBL" id="SQD79906.1"/>
    </source>
</evidence>
<sequence length="64" mass="7287">MHLYCMVLIYIVLGMYNYTNTVNNSALVVKFNQTSHAIVTSRHSVICVTKIKCVSMNKTIILSY</sequence>
<evidence type="ECO:0000313" key="2">
    <source>
        <dbReference type="Proteomes" id="UP000250163"/>
    </source>
</evidence>
<reference evidence="2" key="1">
    <citation type="submission" date="2018-05" db="EMBL/GenBank/DDBJ databases">
        <authorList>
            <person name="Cea G.-C."/>
            <person name="William W."/>
        </authorList>
    </citation>
    <scope>NUCLEOTIDE SEQUENCE [LARGE SCALE GENOMIC DNA]</scope>
    <source>
        <strain evidence="2">DB21MT 5</strain>
    </source>
</reference>
<dbReference type="AlphaFoldDB" id="A0A330LUE4"/>